<dbReference type="AlphaFoldDB" id="A0A167K877"/>
<proteinExistence type="predicted"/>
<gene>
    <name evidence="1" type="ORF">BBO_01306</name>
</gene>
<comment type="caution">
    <text evidence="1">The sequence shown here is derived from an EMBL/GenBank/DDBJ whole genome shotgun (WGS) entry which is preliminary data.</text>
</comment>
<reference evidence="1 2" key="1">
    <citation type="journal article" date="2016" name="Genome Biol. Evol.">
        <title>Divergent and convergent evolution of fungal pathogenicity.</title>
        <authorList>
            <person name="Shang Y."/>
            <person name="Xiao G."/>
            <person name="Zheng P."/>
            <person name="Cen K."/>
            <person name="Zhan S."/>
            <person name="Wang C."/>
        </authorList>
    </citation>
    <scope>NUCLEOTIDE SEQUENCE [LARGE SCALE GENOMIC DNA]</scope>
    <source>
        <strain evidence="1 2">RCEF 3172</strain>
    </source>
</reference>
<dbReference type="EMBL" id="AZHA01000002">
    <property type="protein sequence ID" value="OAA51359.1"/>
    <property type="molecule type" value="Genomic_DNA"/>
</dbReference>
<accession>A0A167K877</accession>
<name>A0A167K877_9HYPO</name>
<evidence type="ECO:0000313" key="1">
    <source>
        <dbReference type="EMBL" id="OAA51359.1"/>
    </source>
</evidence>
<dbReference type="Proteomes" id="UP000076863">
    <property type="component" value="Unassembled WGS sequence"/>
</dbReference>
<keyword evidence="2" id="KW-1185">Reference proteome</keyword>
<evidence type="ECO:0000313" key="2">
    <source>
        <dbReference type="Proteomes" id="UP000076863"/>
    </source>
</evidence>
<organism evidence="1 2">
    <name type="scientific">Beauveria brongniartii RCEF 3172</name>
    <dbReference type="NCBI Taxonomy" id="1081107"/>
    <lineage>
        <taxon>Eukaryota</taxon>
        <taxon>Fungi</taxon>
        <taxon>Dikarya</taxon>
        <taxon>Ascomycota</taxon>
        <taxon>Pezizomycotina</taxon>
        <taxon>Sordariomycetes</taxon>
        <taxon>Hypocreomycetidae</taxon>
        <taxon>Hypocreales</taxon>
        <taxon>Cordycipitaceae</taxon>
        <taxon>Beauveria</taxon>
        <taxon>Beauveria brongniartii</taxon>
    </lineage>
</organism>
<protein>
    <submittedName>
        <fullName evidence="1">Uncharacterized protein</fullName>
    </submittedName>
</protein>
<sequence>MAAQKDKLPATPGEWTKLAKQHQVQTTVIQDFPDPASCSEIQLPQYLTLRVLVKRANIMKHVVDTEHLNRPKDLLHADADWHTYPNSTKQDMGEIFLTVASFSDDYVKYAQRLVTLTSARNLS</sequence>